<keyword evidence="3" id="KW-1185">Reference proteome</keyword>
<gene>
    <name evidence="2" type="ORF">CEURO_LOCUS18723</name>
</gene>
<feature type="region of interest" description="Disordered" evidence="1">
    <location>
        <begin position="768"/>
        <end position="795"/>
    </location>
</feature>
<dbReference type="OrthoDB" id="611935at2759"/>
<dbReference type="Proteomes" id="UP001152484">
    <property type="component" value="Unassembled WGS sequence"/>
</dbReference>
<feature type="region of interest" description="Disordered" evidence="1">
    <location>
        <begin position="292"/>
        <end position="311"/>
    </location>
</feature>
<protein>
    <submittedName>
        <fullName evidence="2">Uncharacterized protein</fullName>
    </submittedName>
</protein>
<feature type="compositionally biased region" description="Basic and acidic residues" evidence="1">
    <location>
        <begin position="780"/>
        <end position="791"/>
    </location>
</feature>
<organism evidence="2 3">
    <name type="scientific">Cuscuta europaea</name>
    <name type="common">European dodder</name>
    <dbReference type="NCBI Taxonomy" id="41803"/>
    <lineage>
        <taxon>Eukaryota</taxon>
        <taxon>Viridiplantae</taxon>
        <taxon>Streptophyta</taxon>
        <taxon>Embryophyta</taxon>
        <taxon>Tracheophyta</taxon>
        <taxon>Spermatophyta</taxon>
        <taxon>Magnoliopsida</taxon>
        <taxon>eudicotyledons</taxon>
        <taxon>Gunneridae</taxon>
        <taxon>Pentapetalae</taxon>
        <taxon>asterids</taxon>
        <taxon>lamiids</taxon>
        <taxon>Solanales</taxon>
        <taxon>Convolvulaceae</taxon>
        <taxon>Cuscuteae</taxon>
        <taxon>Cuscuta</taxon>
        <taxon>Cuscuta subgen. Cuscuta</taxon>
    </lineage>
</organism>
<evidence type="ECO:0000313" key="2">
    <source>
        <dbReference type="EMBL" id="CAH9110105.1"/>
    </source>
</evidence>
<reference evidence="2" key="1">
    <citation type="submission" date="2022-07" db="EMBL/GenBank/DDBJ databases">
        <authorList>
            <person name="Macas J."/>
            <person name="Novak P."/>
            <person name="Neumann P."/>
        </authorList>
    </citation>
    <scope>NUCLEOTIDE SEQUENCE</scope>
</reference>
<accession>A0A9P1EIY3</accession>
<comment type="caution">
    <text evidence="2">The sequence shown here is derived from an EMBL/GenBank/DDBJ whole genome shotgun (WGS) entry which is preliminary data.</text>
</comment>
<dbReference type="PANTHER" id="PTHR34361:SF2">
    <property type="entry name" value="OS08G0157800 PROTEIN"/>
    <property type="match status" value="1"/>
</dbReference>
<evidence type="ECO:0000313" key="3">
    <source>
        <dbReference type="Proteomes" id="UP001152484"/>
    </source>
</evidence>
<dbReference type="EMBL" id="CAMAPE010000053">
    <property type="protein sequence ID" value="CAH9110105.1"/>
    <property type="molecule type" value="Genomic_DNA"/>
</dbReference>
<proteinExistence type="predicted"/>
<dbReference type="PANTHER" id="PTHR34361">
    <property type="entry name" value="OS08G0157800 PROTEIN"/>
    <property type="match status" value="1"/>
</dbReference>
<feature type="region of interest" description="Disordered" evidence="1">
    <location>
        <begin position="1"/>
        <end position="21"/>
    </location>
</feature>
<evidence type="ECO:0000256" key="1">
    <source>
        <dbReference type="SAM" id="MobiDB-lite"/>
    </source>
</evidence>
<dbReference type="AlphaFoldDB" id="A0A9P1EIY3"/>
<name>A0A9P1EIY3_CUSEU</name>
<sequence length="1048" mass="113719">MFGLGVLSTGGSSSSSNLSPLAEPFTVDRSSNLKFNSNFSYSHEDSMKTASVQESSISQSAIPSSPYWPAQSLGANTSIDDFSYVSEGRRPYYPVSHASQLVSSNTPSLSAINEPGPELLPTSGVVPGCVSSQVNYTQSLAGLQYSHSSGVWNGLADNMELGKHMGGSGSLCFDIATAGGSNLLKNPIKQGGVHSLECGTKPYESGTFCESSTESETRDGFMKMRHFTGKSYHVKEQDLYPSMPPTSSELHLSDQFMEASKGYMNYGKPYNPQWIKPLDSYHTRDNIPVPKSTTTVVIKPPTAGDISSSTKRSASLKNEDIGNFSAIQVDGMCSFLDSLKGEEVLQPPSSLGKSFVSLGPNQLNRLKDDDDGCSNFNTSSLWSLKENMTMQSHANDALKQTFESSSGSHATFTKVLDDISLVNNSIQAVRYNESFLDGMDQHNPSVDSPCWKGASASRSPFDADANHFPPELSSSATSHVLQSESNVLHNEKERLSDGAGKVALGAQIQDSCDVNLNDASEGCNVALHAAENVLHSPSTQDDPEHALMYGRLSPCPKTDVQSLVMSINNLSGLLRFQCLTNNFTLREQDYETLKQVISNLNDCIPKRIATMNTALEKVLAVQDTVDKIGEGFHTDTGLTLPQLKITKSASSFHGQPGDQHILHCNGQPGDQHILHCNEKNESLKLFASSDSLNISKEDNMSRAIGKVLNENFQFDGELKSQALLFKNLWLEAEAKLCSISYKARFDRMKVAMEMQSSTRVVDGSIGSAEKVSSSNGVSDFKADERSLRKPDIQSPSISCSANDNLDVESASVMDRYSILKDRDAASLSTFLDKERDPDVVHTSFTGGKSDRRPHIGKMEMQNSITAKTKAMPYTSSAITEIISRSQSSPGKCIYSSMAANVGGSLAPDSNIRNTSIPRCNIDSDSSMMARLNILKGQEANCASYIGEEQFEPMHAQVPEENISNASMMHSFMCRPAVTVSGIGPFAAADGFGKESMKEFLLHSASIDAVQQTNRHNRASPGAASSALYHTWSSDWEHVLKDDFAAWYS</sequence>